<comment type="subcellular location">
    <subcellularLocation>
        <location evidence="1 6">Membrane</location>
        <topology evidence="1 6">Multi-pass membrane protein</topology>
    </subcellularLocation>
</comment>
<keyword evidence="6" id="KW-0187">Copper transport</keyword>
<dbReference type="EMBL" id="BTCM01000005">
    <property type="protein sequence ID" value="GMK58371.1"/>
    <property type="molecule type" value="Genomic_DNA"/>
</dbReference>
<dbReference type="Pfam" id="PF04145">
    <property type="entry name" value="Ctr"/>
    <property type="match status" value="1"/>
</dbReference>
<gene>
    <name evidence="7" type="primary">ctr4</name>
    <name evidence="7" type="ORF">CspeluHIS016_0504030</name>
</gene>
<dbReference type="InterPro" id="IPR007274">
    <property type="entry name" value="Cop_transporter"/>
</dbReference>
<evidence type="ECO:0000313" key="8">
    <source>
        <dbReference type="Proteomes" id="UP001222932"/>
    </source>
</evidence>
<evidence type="ECO:0000256" key="3">
    <source>
        <dbReference type="ARBA" id="ARBA00022692"/>
    </source>
</evidence>
<reference evidence="7" key="2">
    <citation type="submission" date="2023-06" db="EMBL/GenBank/DDBJ databases">
        <authorList>
            <person name="Kobayashi Y."/>
            <person name="Kayamori A."/>
            <person name="Aoki K."/>
            <person name="Shiwa Y."/>
            <person name="Fujita N."/>
            <person name="Sugita T."/>
            <person name="Iwasaki W."/>
            <person name="Tanaka N."/>
            <person name="Takashima M."/>
        </authorList>
    </citation>
    <scope>NUCLEOTIDE SEQUENCE</scope>
    <source>
        <strain evidence="7">HIS016</strain>
    </source>
</reference>
<name>A0AAD3YCT0_9TREE</name>
<organism evidence="7 8">
    <name type="scientific">Cutaneotrichosporon spelunceum</name>
    <dbReference type="NCBI Taxonomy" id="1672016"/>
    <lineage>
        <taxon>Eukaryota</taxon>
        <taxon>Fungi</taxon>
        <taxon>Dikarya</taxon>
        <taxon>Basidiomycota</taxon>
        <taxon>Agaricomycotina</taxon>
        <taxon>Tremellomycetes</taxon>
        <taxon>Trichosporonales</taxon>
        <taxon>Trichosporonaceae</taxon>
        <taxon>Cutaneotrichosporon</taxon>
    </lineage>
</organism>
<evidence type="ECO:0000256" key="1">
    <source>
        <dbReference type="ARBA" id="ARBA00004141"/>
    </source>
</evidence>
<keyword evidence="5 6" id="KW-0472">Membrane</keyword>
<proteinExistence type="inferred from homology"/>
<sequence length="160" mass="17903">MDHSGHDMGGMSMGMSMSDMPSMTSMMVSMLWNWTTIDACFLSRSWHIKTKAMFAGSIVGVFFLCMLIEGIRRLAREYDRQIMRANRSEKGRVAPPTFVQHIVRTLAYGVQFTGAFLVMLLGMYFNVPMLMAIFFGHTFGYLAFGRDTCGDALVDSGCAC</sequence>
<dbReference type="GO" id="GO:0016020">
    <property type="term" value="C:membrane"/>
    <property type="evidence" value="ECO:0007669"/>
    <property type="project" value="UniProtKB-SubCell"/>
</dbReference>
<comment type="similarity">
    <text evidence="2 6">Belongs to the copper transporter (Ctr) (TC 1.A.56) family. SLC31A subfamily.</text>
</comment>
<keyword evidence="4 6" id="KW-1133">Transmembrane helix</keyword>
<dbReference type="PANTHER" id="PTHR12483:SF73">
    <property type="entry name" value="COPPER TRANSPORT PROTEIN CTR3"/>
    <property type="match status" value="1"/>
</dbReference>
<evidence type="ECO:0000313" key="7">
    <source>
        <dbReference type="EMBL" id="GMK58371.1"/>
    </source>
</evidence>
<evidence type="ECO:0000256" key="6">
    <source>
        <dbReference type="RuleBase" id="RU367022"/>
    </source>
</evidence>
<evidence type="ECO:0000256" key="2">
    <source>
        <dbReference type="ARBA" id="ARBA00006921"/>
    </source>
</evidence>
<keyword evidence="6" id="KW-0406">Ion transport</keyword>
<keyword evidence="6" id="KW-0186">Copper</keyword>
<keyword evidence="6" id="KW-0813">Transport</keyword>
<dbReference type="GO" id="GO:0005375">
    <property type="term" value="F:copper ion transmembrane transporter activity"/>
    <property type="evidence" value="ECO:0007669"/>
    <property type="project" value="UniProtKB-UniRule"/>
</dbReference>
<keyword evidence="3 6" id="KW-0812">Transmembrane</keyword>
<accession>A0AAD3YCT0</accession>
<evidence type="ECO:0000256" key="5">
    <source>
        <dbReference type="ARBA" id="ARBA00023136"/>
    </source>
</evidence>
<dbReference type="AlphaFoldDB" id="A0AAD3YCT0"/>
<dbReference type="Proteomes" id="UP001222932">
    <property type="component" value="Unassembled WGS sequence"/>
</dbReference>
<feature type="transmembrane region" description="Helical" evidence="6">
    <location>
        <begin position="114"/>
        <end position="136"/>
    </location>
</feature>
<protein>
    <recommendedName>
        <fullName evidence="6">Copper transport protein</fullName>
    </recommendedName>
</protein>
<feature type="transmembrane region" description="Helical" evidence="6">
    <location>
        <begin position="53"/>
        <end position="71"/>
    </location>
</feature>
<comment type="caution">
    <text evidence="7">The sequence shown here is derived from an EMBL/GenBank/DDBJ whole genome shotgun (WGS) entry which is preliminary data.</text>
</comment>
<dbReference type="PANTHER" id="PTHR12483">
    <property type="entry name" value="SOLUTE CARRIER FAMILY 31 COPPER TRANSPORTERS"/>
    <property type="match status" value="1"/>
</dbReference>
<evidence type="ECO:0000256" key="4">
    <source>
        <dbReference type="ARBA" id="ARBA00022989"/>
    </source>
</evidence>
<reference evidence="7" key="1">
    <citation type="journal article" date="2023" name="BMC Genomics">
        <title>Chromosome-level genome assemblies of Cutaneotrichosporon spp. (Trichosporonales, Basidiomycota) reveal imbalanced evolution between nucleotide sequences and chromosome synteny.</title>
        <authorList>
            <person name="Kobayashi Y."/>
            <person name="Kayamori A."/>
            <person name="Aoki K."/>
            <person name="Shiwa Y."/>
            <person name="Matsutani M."/>
            <person name="Fujita N."/>
            <person name="Sugita T."/>
            <person name="Iwasaki W."/>
            <person name="Tanaka N."/>
            <person name="Takashima M."/>
        </authorList>
    </citation>
    <scope>NUCLEOTIDE SEQUENCE</scope>
    <source>
        <strain evidence="7">HIS016</strain>
    </source>
</reference>
<keyword evidence="8" id="KW-1185">Reference proteome</keyword>